<organism evidence="2 3">
    <name type="scientific">Nitrosospira lacus</name>
    <dbReference type="NCBI Taxonomy" id="1288494"/>
    <lineage>
        <taxon>Bacteria</taxon>
        <taxon>Pseudomonadati</taxon>
        <taxon>Pseudomonadota</taxon>
        <taxon>Betaproteobacteria</taxon>
        <taxon>Nitrosomonadales</taxon>
        <taxon>Nitrosomonadaceae</taxon>
        <taxon>Nitrosospira</taxon>
    </lineage>
</organism>
<dbReference type="SUPFAM" id="SSF52266">
    <property type="entry name" value="SGNH hydrolase"/>
    <property type="match status" value="1"/>
</dbReference>
<sequence length="403" mass="45342">MNSDTTIYPVPHAQFRAYVRIFCFLSASLLILILSLNYLVDPYLIHQWDSPLVQRLRPPVEKLSPWGKTYAVAKYKPSVVYLGNSRTELGLPTSLSIFSGKRVFNTAISGATIGDAIAMAKHATTVNRLDTVVWGIDYPSFSLAVGSTDLDRELVANTGNYFFHRALMDVKRSLAEDMTKDSLKVLLGYFGSVCRSSLAFHGRRDDACMVTILQDRGGTAKASEAEIKSFSQNTPSAQAAMMTFNLALKEMCDAGTKIRLYINPTHASMLDAIFWAGNWDLMEAWQRSLVRMVDLNLQSGCDIRLFDFSGFNSITTEALPQVSGQKEMKNYWETSHYRSHIGTMVLKRMFVTNNNSLPSDFGIELNSEMLPAYQEQIRHDRDQYHINHPLETQLVKQLTSNST</sequence>
<keyword evidence="1" id="KW-1133">Transmembrane helix</keyword>
<evidence type="ECO:0000256" key="1">
    <source>
        <dbReference type="SAM" id="Phobius"/>
    </source>
</evidence>
<feature type="transmembrane region" description="Helical" evidence="1">
    <location>
        <begin position="21"/>
        <end position="40"/>
    </location>
</feature>
<protein>
    <submittedName>
        <fullName evidence="2">Uncharacterized protein</fullName>
    </submittedName>
</protein>
<evidence type="ECO:0000313" key="2">
    <source>
        <dbReference type="EMBL" id="ARO86522.1"/>
    </source>
</evidence>
<name>A0A1W6SL67_9PROT</name>
<accession>A0A1W6SL67</accession>
<dbReference type="AlphaFoldDB" id="A0A1W6SL67"/>
<dbReference type="Proteomes" id="UP000012179">
    <property type="component" value="Chromosome"/>
</dbReference>
<keyword evidence="3" id="KW-1185">Reference proteome</keyword>
<reference evidence="2 3" key="1">
    <citation type="journal article" date="2015" name="Int. J. Syst. Evol. Microbiol.">
        <title>Nitrosospira lacus sp. nov., a psychrotolerant, ammonia-oxidizing bacterium from sandy lake sediment.</title>
        <authorList>
            <person name="Urakawa H."/>
            <person name="Garcia J.C."/>
            <person name="Nielsen J.L."/>
            <person name="Le V.Q."/>
            <person name="Kozlowski J.A."/>
            <person name="Stein L.Y."/>
            <person name="Lim C.K."/>
            <person name="Pommerening-Roser A."/>
            <person name="Martens-Habbena W."/>
            <person name="Stahl D.A."/>
            <person name="Klotz M.G."/>
        </authorList>
    </citation>
    <scope>NUCLEOTIDE SEQUENCE [LARGE SCALE GENOMIC DNA]</scope>
    <source>
        <strain evidence="2 3">APG3</strain>
    </source>
</reference>
<keyword evidence="1" id="KW-0812">Transmembrane</keyword>
<dbReference type="eggNOG" id="ENOG502Z7SS">
    <property type="taxonomic scope" value="Bacteria"/>
</dbReference>
<gene>
    <name evidence="2" type="ORF">EBAPG3_001270</name>
</gene>
<proteinExistence type="predicted"/>
<evidence type="ECO:0000313" key="3">
    <source>
        <dbReference type="Proteomes" id="UP000012179"/>
    </source>
</evidence>
<dbReference type="EMBL" id="CP021106">
    <property type="protein sequence ID" value="ARO86522.1"/>
    <property type="molecule type" value="Genomic_DNA"/>
</dbReference>
<dbReference type="OrthoDB" id="7324894at2"/>
<keyword evidence="1" id="KW-0472">Membrane</keyword>
<dbReference type="KEGG" id="nlc:EBAPG3_001270"/>